<dbReference type="AlphaFoldDB" id="A0A4U3EQY6"/>
<dbReference type="RefSeq" id="WP_137270220.1">
    <property type="nucleotide sequence ID" value="NZ_JACYMQ010000041.1"/>
</dbReference>
<sequence>MKTTIDKAYLAVKVACVVCGFALVYTTATHYAEKSRTAAYSQAAIRPVSDATSEELAHADTQNTADLNNKHLLDAALQLAAANDLCSLAFSNLNRYRPLAVQKRDDLQGCLWARYATEQAAQGSKPLNRAEWLQKTQLDARAADSQLIAAWQYPRTVRGPQ</sequence>
<dbReference type="Proteomes" id="UP000306393">
    <property type="component" value="Unassembled WGS sequence"/>
</dbReference>
<evidence type="ECO:0000313" key="1">
    <source>
        <dbReference type="EMBL" id="TKJ82868.1"/>
    </source>
</evidence>
<accession>A0A4U3EQY6</accession>
<evidence type="ECO:0000313" key="2">
    <source>
        <dbReference type="Proteomes" id="UP000306393"/>
    </source>
</evidence>
<protein>
    <submittedName>
        <fullName evidence="1">Uncharacterized protein</fullName>
    </submittedName>
</protein>
<dbReference type="EMBL" id="QGAC01000047">
    <property type="protein sequence ID" value="TKJ82868.1"/>
    <property type="molecule type" value="Genomic_DNA"/>
</dbReference>
<gene>
    <name evidence="1" type="ORF">EpCFBP13511_23645</name>
</gene>
<comment type="caution">
    <text evidence="1">The sequence shown here is derived from an EMBL/GenBank/DDBJ whole genome shotgun (WGS) entry which is preliminary data.</text>
</comment>
<organism evidence="1 2">
    <name type="scientific">Erwinia persicina</name>
    <dbReference type="NCBI Taxonomy" id="55211"/>
    <lineage>
        <taxon>Bacteria</taxon>
        <taxon>Pseudomonadati</taxon>
        <taxon>Pseudomonadota</taxon>
        <taxon>Gammaproteobacteria</taxon>
        <taxon>Enterobacterales</taxon>
        <taxon>Erwiniaceae</taxon>
        <taxon>Erwinia</taxon>
    </lineage>
</organism>
<name>A0A4U3EQY6_9GAMM</name>
<proteinExistence type="predicted"/>
<reference evidence="1 2" key="1">
    <citation type="journal article" date="2019" name="Sci. Rep.">
        <title>Differences in resource use lead to coexistence of seed-transmitted microbial populations.</title>
        <authorList>
            <person name="Torres-Cortes G."/>
            <person name="Garcia B.J."/>
            <person name="Compant S."/>
            <person name="Rezki S."/>
            <person name="Jones P."/>
            <person name="Preveaux A."/>
            <person name="Briand M."/>
            <person name="Roulet A."/>
            <person name="Bouchez O."/>
            <person name="Jacobson D."/>
            <person name="Barret M."/>
        </authorList>
    </citation>
    <scope>NUCLEOTIDE SEQUENCE [LARGE SCALE GENOMIC DNA]</scope>
    <source>
        <strain evidence="1 2">CFBP13511</strain>
    </source>
</reference>